<dbReference type="EMBL" id="CP042425">
    <property type="protein sequence ID" value="QEL15546.1"/>
    <property type="molecule type" value="Genomic_DNA"/>
</dbReference>
<name>A0A5C1ABY6_9BACT</name>
<dbReference type="AlphaFoldDB" id="A0A5C1ABY6"/>
<dbReference type="OrthoDB" id="288208at2"/>
<organism evidence="2 3">
    <name type="scientific">Limnoglobus roseus</name>
    <dbReference type="NCBI Taxonomy" id="2598579"/>
    <lineage>
        <taxon>Bacteria</taxon>
        <taxon>Pseudomonadati</taxon>
        <taxon>Planctomycetota</taxon>
        <taxon>Planctomycetia</taxon>
        <taxon>Gemmatales</taxon>
        <taxon>Gemmataceae</taxon>
        <taxon>Limnoglobus</taxon>
    </lineage>
</organism>
<dbReference type="RefSeq" id="WP_149110350.1">
    <property type="nucleotide sequence ID" value="NZ_CP042425.1"/>
</dbReference>
<dbReference type="KEGG" id="lrs:PX52LOC_02471"/>
<protein>
    <submittedName>
        <fullName evidence="2">Exosortase-associated EpsI family protein</fullName>
    </submittedName>
</protein>
<dbReference type="Proteomes" id="UP000324974">
    <property type="component" value="Chromosome"/>
</dbReference>
<keyword evidence="3" id="KW-1185">Reference proteome</keyword>
<evidence type="ECO:0000313" key="3">
    <source>
        <dbReference type="Proteomes" id="UP000324974"/>
    </source>
</evidence>
<proteinExistence type="predicted"/>
<reference evidence="3" key="1">
    <citation type="submission" date="2019-08" db="EMBL/GenBank/DDBJ databases">
        <title>Limnoglobus roseus gen. nov., sp. nov., a novel freshwater planctomycete with a giant genome from the family Gemmataceae.</title>
        <authorList>
            <person name="Kulichevskaya I.S."/>
            <person name="Naumoff D.G."/>
            <person name="Miroshnikov K."/>
            <person name="Ivanova A."/>
            <person name="Philippov D.A."/>
            <person name="Hakobyan A."/>
            <person name="Rijpstra I.C."/>
            <person name="Sinninghe Damste J.S."/>
            <person name="Liesack W."/>
            <person name="Dedysh S.N."/>
        </authorList>
    </citation>
    <scope>NUCLEOTIDE SEQUENCE [LARGE SCALE GENOMIC DNA]</scope>
    <source>
        <strain evidence="3">PX52</strain>
    </source>
</reference>
<dbReference type="Pfam" id="PF11984">
    <property type="entry name" value="DUF3485"/>
    <property type="match status" value="1"/>
</dbReference>
<feature type="domain" description="Methanolan biosynthesis EpsI" evidence="1">
    <location>
        <begin position="14"/>
        <end position="151"/>
    </location>
</feature>
<dbReference type="InterPro" id="IPR014263">
    <property type="entry name" value="Methanolan_biosynth_EpsI"/>
</dbReference>
<accession>A0A5C1ABY6</accession>
<evidence type="ECO:0000313" key="2">
    <source>
        <dbReference type="EMBL" id="QEL15546.1"/>
    </source>
</evidence>
<evidence type="ECO:0000259" key="1">
    <source>
        <dbReference type="Pfam" id="PF11984"/>
    </source>
</evidence>
<sequence>MLIWKPILTITVTVVCIAGAAVVHGRQTDRWGVSTALQEAADRLDAVPAGLGDWVGEDVHLDPGSLEVANVARHVSRRYKHRFTGEEVTVLIVCGRPGHAAAHPPDVCYKASGYEVGPKKVRELAGHGTVWQADFTRTGAADDRLRIVWAWGLGAEWTAAAAPRIEFARSPYLYKTYLIQRAAEPEGADAPLPPFVNLFLSECQRSLAAAGG</sequence>
<gene>
    <name evidence="2" type="ORF">PX52LOC_02471</name>
</gene>